<dbReference type="Proteomes" id="UP001625374">
    <property type="component" value="Unassembled WGS sequence"/>
</dbReference>
<dbReference type="SUPFAM" id="SSF52540">
    <property type="entry name" value="P-loop containing nucleoside triphosphate hydrolases"/>
    <property type="match status" value="1"/>
</dbReference>
<proteinExistence type="predicted"/>
<dbReference type="EMBL" id="JBGQQK010000003">
    <property type="protein sequence ID" value="MFL2102000.1"/>
    <property type="molecule type" value="Genomic_DNA"/>
</dbReference>
<evidence type="ECO:0000256" key="2">
    <source>
        <dbReference type="ARBA" id="ARBA00022801"/>
    </source>
</evidence>
<evidence type="ECO:0000256" key="4">
    <source>
        <dbReference type="ARBA" id="ARBA00022840"/>
    </source>
</evidence>
<keyword evidence="3" id="KW-0347">Helicase</keyword>
<evidence type="ECO:0000313" key="6">
    <source>
        <dbReference type="EMBL" id="MFL2102000.1"/>
    </source>
</evidence>
<organism evidence="6 7">
    <name type="scientific">Marinilactibacillus psychrotolerans</name>
    <dbReference type="NCBI Taxonomy" id="191770"/>
    <lineage>
        <taxon>Bacteria</taxon>
        <taxon>Bacillati</taxon>
        <taxon>Bacillota</taxon>
        <taxon>Bacilli</taxon>
        <taxon>Lactobacillales</taxon>
        <taxon>Carnobacteriaceae</taxon>
        <taxon>Marinilactibacillus</taxon>
    </lineage>
</organism>
<dbReference type="InterPro" id="IPR014016">
    <property type="entry name" value="UvrD-like_ATP-bd"/>
</dbReference>
<dbReference type="Pfam" id="PF00580">
    <property type="entry name" value="UvrD-helicase"/>
    <property type="match status" value="1"/>
</dbReference>
<reference evidence="6 7" key="1">
    <citation type="submission" date="2024-08" db="EMBL/GenBank/DDBJ databases">
        <authorList>
            <person name="Arias E."/>
        </authorList>
    </citation>
    <scope>NUCLEOTIDE SEQUENCE [LARGE SCALE GENOMIC DNA]</scope>
    <source>
        <strain evidence="6 7">FAM 24106</strain>
    </source>
</reference>
<dbReference type="RefSeq" id="WP_407142219.1">
    <property type="nucleotide sequence ID" value="NZ_JBGQQI010000011.1"/>
</dbReference>
<dbReference type="InterPro" id="IPR027417">
    <property type="entry name" value="P-loop_NTPase"/>
</dbReference>
<evidence type="ECO:0000259" key="5">
    <source>
        <dbReference type="Pfam" id="PF00580"/>
    </source>
</evidence>
<dbReference type="Gene3D" id="3.40.50.300">
    <property type="entry name" value="P-loop containing nucleotide triphosphate hydrolases"/>
    <property type="match status" value="1"/>
</dbReference>
<accession>A0ABW8UH95</accession>
<evidence type="ECO:0000256" key="3">
    <source>
        <dbReference type="ARBA" id="ARBA00022806"/>
    </source>
</evidence>
<feature type="domain" description="UvrD-like helicase ATP-binding" evidence="5">
    <location>
        <begin position="135"/>
        <end position="186"/>
    </location>
</feature>
<keyword evidence="2" id="KW-0378">Hydrolase</keyword>
<evidence type="ECO:0000313" key="7">
    <source>
        <dbReference type="Proteomes" id="UP001625374"/>
    </source>
</evidence>
<comment type="caution">
    <text evidence="6">The sequence shown here is derived from an EMBL/GenBank/DDBJ whole genome shotgun (WGS) entry which is preliminary data.</text>
</comment>
<protein>
    <submittedName>
        <fullName evidence="6">UvrD-helicase domain-containing protein</fullName>
    </submittedName>
</protein>
<gene>
    <name evidence="6" type="ORF">ACEN37_01910</name>
</gene>
<sequence>MNKLINKLILAPAGGRKTQTIVDNCLLGDTSANRLIVTFTTTGQKVIQERVWKNKSNIGKLEISGWYAFLLNHIIYPYVYDKYPKQTVKGFHFVEGKNPSRYRKGSKRYFDDEGKVYSSNIGKLAHDVAVASNGAWIDRLERIYDEIYFDEVQDLAGNDLDILKMLFQSNITIICVGDVRQTIYSTNRTDTKYKNYRGLQKILWYKEMESLGLCEIEERTKTWRCNQDVIDFADSVLPKELEFPATKSMNINKTEHDGIFLISWDNLTTYINTFKPTCYRNRVDSLILEGTIATNFGQCKGETVPRVLIYPTKPIKSFLKDSTNQLKNQSASSFYVAITRAIHSVAIVVEKPNQYNIQEWVPR</sequence>
<keyword evidence="4" id="KW-0067">ATP-binding</keyword>
<keyword evidence="1" id="KW-0547">Nucleotide-binding</keyword>
<name>A0ABW8UH95_9LACT</name>
<evidence type="ECO:0000256" key="1">
    <source>
        <dbReference type="ARBA" id="ARBA00022741"/>
    </source>
</evidence>
<keyword evidence="7" id="KW-1185">Reference proteome</keyword>